<organism evidence="2 3">
    <name type="scientific">Pleurodeles waltl</name>
    <name type="common">Iberian ribbed newt</name>
    <dbReference type="NCBI Taxonomy" id="8319"/>
    <lineage>
        <taxon>Eukaryota</taxon>
        <taxon>Metazoa</taxon>
        <taxon>Chordata</taxon>
        <taxon>Craniata</taxon>
        <taxon>Vertebrata</taxon>
        <taxon>Euteleostomi</taxon>
        <taxon>Amphibia</taxon>
        <taxon>Batrachia</taxon>
        <taxon>Caudata</taxon>
        <taxon>Salamandroidea</taxon>
        <taxon>Salamandridae</taxon>
        <taxon>Pleurodelinae</taxon>
        <taxon>Pleurodeles</taxon>
    </lineage>
</organism>
<dbReference type="Proteomes" id="UP001066276">
    <property type="component" value="Chromosome 7"/>
</dbReference>
<evidence type="ECO:0000256" key="1">
    <source>
        <dbReference type="SAM" id="MobiDB-lite"/>
    </source>
</evidence>
<dbReference type="AlphaFoldDB" id="A0AAV7PK79"/>
<feature type="region of interest" description="Disordered" evidence="1">
    <location>
        <begin position="1"/>
        <end position="75"/>
    </location>
</feature>
<proteinExistence type="predicted"/>
<dbReference type="EMBL" id="JANPWB010000011">
    <property type="protein sequence ID" value="KAJ1127510.1"/>
    <property type="molecule type" value="Genomic_DNA"/>
</dbReference>
<accession>A0AAV7PK79</accession>
<gene>
    <name evidence="2" type="ORF">NDU88_005909</name>
</gene>
<reference evidence="2" key="1">
    <citation type="journal article" date="2022" name="bioRxiv">
        <title>Sequencing and chromosome-scale assembly of the giantPleurodeles waltlgenome.</title>
        <authorList>
            <person name="Brown T."/>
            <person name="Elewa A."/>
            <person name="Iarovenko S."/>
            <person name="Subramanian E."/>
            <person name="Araus A.J."/>
            <person name="Petzold A."/>
            <person name="Susuki M."/>
            <person name="Suzuki K.-i.T."/>
            <person name="Hayashi T."/>
            <person name="Toyoda A."/>
            <person name="Oliveira C."/>
            <person name="Osipova E."/>
            <person name="Leigh N.D."/>
            <person name="Simon A."/>
            <person name="Yun M.H."/>
        </authorList>
    </citation>
    <scope>NUCLEOTIDE SEQUENCE</scope>
    <source>
        <strain evidence="2">20211129_DDA</strain>
        <tissue evidence="2">Liver</tissue>
    </source>
</reference>
<name>A0AAV7PK79_PLEWA</name>
<protein>
    <submittedName>
        <fullName evidence="2">Uncharacterized protein</fullName>
    </submittedName>
</protein>
<evidence type="ECO:0000313" key="3">
    <source>
        <dbReference type="Proteomes" id="UP001066276"/>
    </source>
</evidence>
<comment type="caution">
    <text evidence="2">The sequence shown here is derived from an EMBL/GenBank/DDBJ whole genome shotgun (WGS) entry which is preliminary data.</text>
</comment>
<feature type="compositionally biased region" description="Basic and acidic residues" evidence="1">
    <location>
        <begin position="45"/>
        <end position="75"/>
    </location>
</feature>
<keyword evidence="3" id="KW-1185">Reference proteome</keyword>
<evidence type="ECO:0000313" key="2">
    <source>
        <dbReference type="EMBL" id="KAJ1127510.1"/>
    </source>
</evidence>
<sequence>MSRTCADAAGAAPDLPAVPSREWLASTPTQEDRRSKGSASGPGESGRRGEEDGERMEDKEPRRNERSLRTGERFLHNRREVNITVAHGGPSTTVAWEDGALDPATLLEKRGSSRCVGKLP</sequence>
<feature type="compositionally biased region" description="Low complexity" evidence="1">
    <location>
        <begin position="1"/>
        <end position="17"/>
    </location>
</feature>